<dbReference type="PRINTS" id="PR00773">
    <property type="entry name" value="GRPEPROTEIN"/>
</dbReference>
<evidence type="ECO:0000256" key="7">
    <source>
        <dbReference type="ARBA" id="ARBA00053401"/>
    </source>
</evidence>
<dbReference type="InterPro" id="IPR000740">
    <property type="entry name" value="GrpE"/>
</dbReference>
<protein>
    <recommendedName>
        <fullName evidence="8 10">Protein GrpE</fullName>
    </recommendedName>
    <alternativeName>
        <fullName evidence="9 10">HSP-70 cofactor</fullName>
    </alternativeName>
</protein>
<dbReference type="Gene3D" id="2.30.22.10">
    <property type="entry name" value="Head domain of nucleotide exchange factor GrpE"/>
    <property type="match status" value="1"/>
</dbReference>
<dbReference type="InterPro" id="IPR009012">
    <property type="entry name" value="GrpE_head"/>
</dbReference>
<dbReference type="SUPFAM" id="SSF58014">
    <property type="entry name" value="Coiled-coil domain of nucleotide exchange factor GrpE"/>
    <property type="match status" value="1"/>
</dbReference>
<evidence type="ECO:0000256" key="10">
    <source>
        <dbReference type="HAMAP-Rule" id="MF_01151"/>
    </source>
</evidence>
<evidence type="ECO:0000256" key="2">
    <source>
        <dbReference type="ARBA" id="ARBA00009054"/>
    </source>
</evidence>
<dbReference type="AlphaFoldDB" id="A0A1Y1RSG5"/>
<dbReference type="GO" id="GO:0051082">
    <property type="term" value="F:unfolded protein binding"/>
    <property type="evidence" value="ECO:0007669"/>
    <property type="project" value="TreeGrafter"/>
</dbReference>
<evidence type="ECO:0000256" key="13">
    <source>
        <dbReference type="SAM" id="MobiDB-lite"/>
    </source>
</evidence>
<organism evidence="14 15">
    <name type="scientific">Rothia nasimurium</name>
    <dbReference type="NCBI Taxonomy" id="85336"/>
    <lineage>
        <taxon>Bacteria</taxon>
        <taxon>Bacillati</taxon>
        <taxon>Actinomycetota</taxon>
        <taxon>Actinomycetes</taxon>
        <taxon>Micrococcales</taxon>
        <taxon>Micrococcaceae</taxon>
        <taxon>Rothia</taxon>
    </lineage>
</organism>
<sequence>MAENTNEPAGTEPTGQKPEGTDPLEEVFKAPAAEGHPEPEGVAEPETAGAESAATGQAGSEPSEAQGEGADAALAAERLEDLLRLQAEFTNYKNRTAKEKEQLRDFVIADLVAALLPVIDDIDAARTHGDLEDGPFAAIANKLEETLNKQGLERFGEVGEPFNPQVHEAVLQQPTSEVEPDSVSMVLRNGYRVKDRVVRTAQVAVAVAE</sequence>
<evidence type="ECO:0000256" key="3">
    <source>
        <dbReference type="ARBA" id="ARBA00011738"/>
    </source>
</evidence>
<dbReference type="GO" id="GO:0006457">
    <property type="term" value="P:protein folding"/>
    <property type="evidence" value="ECO:0007669"/>
    <property type="project" value="InterPro"/>
</dbReference>
<dbReference type="PROSITE" id="PS01071">
    <property type="entry name" value="GRPE"/>
    <property type="match status" value="1"/>
</dbReference>
<keyword evidence="15" id="KW-1185">Reference proteome</keyword>
<comment type="caution">
    <text evidence="14">The sequence shown here is derived from an EMBL/GenBank/DDBJ whole genome shotgun (WGS) entry which is preliminary data.</text>
</comment>
<comment type="subunit">
    <text evidence="3 10">Homodimer.</text>
</comment>
<comment type="function">
    <text evidence="7 10 11">Participates actively in the response to hyperosmotic and heat shock by preventing the aggregation of stress-denatured proteins, in association with DnaK and GrpE. It is the nucleotide exchange factor for DnaK and may function as a thermosensor. Unfolded proteins bind initially to DnaJ; upon interaction with the DnaJ-bound protein, DnaK hydrolyzes its bound ATP, resulting in the formation of a stable complex. GrpE releases ADP from DnaK; ATP binding to DnaK triggers the release of the substrate protein, thus completing the reaction cycle. Several rounds of ATP-dependent interactions between DnaJ, DnaK and GrpE are required for fully efficient folding.</text>
</comment>
<dbReference type="PANTHER" id="PTHR21237:SF23">
    <property type="entry name" value="GRPE PROTEIN HOMOLOG, MITOCHONDRIAL"/>
    <property type="match status" value="1"/>
</dbReference>
<evidence type="ECO:0000256" key="11">
    <source>
        <dbReference type="RuleBase" id="RU000639"/>
    </source>
</evidence>
<evidence type="ECO:0000256" key="8">
    <source>
        <dbReference type="ARBA" id="ARBA00072274"/>
    </source>
</evidence>
<keyword evidence="4 10" id="KW-0963">Cytoplasm</keyword>
<dbReference type="OrthoDB" id="5191115at2"/>
<gene>
    <name evidence="10" type="primary">grpE</name>
    <name evidence="14" type="ORF">A7979_08490</name>
</gene>
<dbReference type="PANTHER" id="PTHR21237">
    <property type="entry name" value="GRPE PROTEIN"/>
    <property type="match status" value="1"/>
</dbReference>
<dbReference type="EMBL" id="LXWF01000001">
    <property type="protein sequence ID" value="ORC25051.1"/>
    <property type="molecule type" value="Genomic_DNA"/>
</dbReference>
<dbReference type="FunFam" id="2.30.22.10:FF:000001">
    <property type="entry name" value="Protein GrpE"/>
    <property type="match status" value="1"/>
</dbReference>
<feature type="region of interest" description="Disordered" evidence="13">
    <location>
        <begin position="1"/>
        <end position="73"/>
    </location>
</feature>
<accession>A0A1Y1RSG5</accession>
<dbReference type="RefSeq" id="WP_083090508.1">
    <property type="nucleotide sequence ID" value="NZ_LXWF01000001.1"/>
</dbReference>
<dbReference type="SUPFAM" id="SSF51064">
    <property type="entry name" value="Head domain of nucleotide exchange factor GrpE"/>
    <property type="match status" value="1"/>
</dbReference>
<name>A0A1Y1RSG5_9MICC</name>
<dbReference type="GO" id="GO:0051087">
    <property type="term" value="F:protein-folding chaperone binding"/>
    <property type="evidence" value="ECO:0007669"/>
    <property type="project" value="InterPro"/>
</dbReference>
<dbReference type="Gene3D" id="3.90.20.20">
    <property type="match status" value="1"/>
</dbReference>
<evidence type="ECO:0000256" key="6">
    <source>
        <dbReference type="ARBA" id="ARBA00023186"/>
    </source>
</evidence>
<evidence type="ECO:0000256" key="1">
    <source>
        <dbReference type="ARBA" id="ARBA00004496"/>
    </source>
</evidence>
<evidence type="ECO:0000256" key="12">
    <source>
        <dbReference type="RuleBase" id="RU004478"/>
    </source>
</evidence>
<dbReference type="InterPro" id="IPR013805">
    <property type="entry name" value="GrpE_CC"/>
</dbReference>
<dbReference type="Pfam" id="PF01025">
    <property type="entry name" value="GrpE"/>
    <property type="match status" value="1"/>
</dbReference>
<keyword evidence="5 10" id="KW-0346">Stress response</keyword>
<comment type="subcellular location">
    <subcellularLocation>
        <location evidence="1 10">Cytoplasm</location>
    </subcellularLocation>
</comment>
<evidence type="ECO:0000313" key="14">
    <source>
        <dbReference type="EMBL" id="ORC25051.1"/>
    </source>
</evidence>
<keyword evidence="6 10" id="KW-0143">Chaperone</keyword>
<dbReference type="CDD" id="cd00446">
    <property type="entry name" value="GrpE"/>
    <property type="match status" value="1"/>
</dbReference>
<comment type="similarity">
    <text evidence="2 10 12">Belongs to the GrpE family.</text>
</comment>
<evidence type="ECO:0000256" key="4">
    <source>
        <dbReference type="ARBA" id="ARBA00022490"/>
    </source>
</evidence>
<dbReference type="Proteomes" id="UP000192359">
    <property type="component" value="Unassembled WGS sequence"/>
</dbReference>
<dbReference type="HAMAP" id="MF_01151">
    <property type="entry name" value="GrpE"/>
    <property type="match status" value="1"/>
</dbReference>
<reference evidence="14 15" key="1">
    <citation type="submission" date="2016-05" db="EMBL/GenBank/DDBJ databases">
        <title>Draft genome sequence of a porcine commensal Rothia nasimurium.</title>
        <authorList>
            <person name="Gaiser R.A."/>
            <person name="Van Baarlen P."/>
            <person name="Wells J.M."/>
        </authorList>
    </citation>
    <scope>NUCLEOTIDE SEQUENCE [LARGE SCALE GENOMIC DNA]</scope>
    <source>
        <strain evidence="14 15">PT-32</strain>
    </source>
</reference>
<evidence type="ECO:0000313" key="15">
    <source>
        <dbReference type="Proteomes" id="UP000192359"/>
    </source>
</evidence>
<feature type="compositionally biased region" description="Low complexity" evidence="13">
    <location>
        <begin position="64"/>
        <end position="73"/>
    </location>
</feature>
<proteinExistence type="inferred from homology"/>
<dbReference type="GO" id="GO:0000774">
    <property type="term" value="F:adenyl-nucleotide exchange factor activity"/>
    <property type="evidence" value="ECO:0007669"/>
    <property type="project" value="InterPro"/>
</dbReference>
<dbReference type="GO" id="GO:0005737">
    <property type="term" value="C:cytoplasm"/>
    <property type="evidence" value="ECO:0007669"/>
    <property type="project" value="UniProtKB-SubCell"/>
</dbReference>
<evidence type="ECO:0000256" key="9">
    <source>
        <dbReference type="ARBA" id="ARBA00076414"/>
    </source>
</evidence>
<dbReference type="GO" id="GO:0042803">
    <property type="term" value="F:protein homodimerization activity"/>
    <property type="evidence" value="ECO:0007669"/>
    <property type="project" value="InterPro"/>
</dbReference>
<evidence type="ECO:0000256" key="5">
    <source>
        <dbReference type="ARBA" id="ARBA00023016"/>
    </source>
</evidence>